<reference evidence="6 7" key="1">
    <citation type="submission" date="2021-06" db="EMBL/GenBank/DDBJ databases">
        <title>Actinoplanes lichenicola sp. nov., and Actinoplanes ovalisporus sp. nov., isolated from lichen in Thailand.</title>
        <authorList>
            <person name="Saeng-In P."/>
            <person name="Kanchanasin P."/>
            <person name="Yuki M."/>
            <person name="Kudo T."/>
            <person name="Ohkuma M."/>
            <person name="Phongsopitanun W."/>
            <person name="Tanasupawat S."/>
        </authorList>
    </citation>
    <scope>NUCLEOTIDE SEQUENCE [LARGE SCALE GENOMIC DNA]</scope>
    <source>
        <strain evidence="6 7">NBRC 110975</strain>
    </source>
</reference>
<gene>
    <name evidence="6" type="ORF">KOI35_03140</name>
</gene>
<dbReference type="Gene3D" id="3.50.50.60">
    <property type="entry name" value="FAD/NAD(P)-binding domain"/>
    <property type="match status" value="1"/>
</dbReference>
<proteinExistence type="predicted"/>
<evidence type="ECO:0000256" key="3">
    <source>
        <dbReference type="ARBA" id="ARBA00023002"/>
    </source>
</evidence>
<dbReference type="SUPFAM" id="SSF51905">
    <property type="entry name" value="FAD/NAD(P)-binding domain"/>
    <property type="match status" value="1"/>
</dbReference>
<evidence type="ECO:0000313" key="6">
    <source>
        <dbReference type="EMBL" id="MBU2662496.1"/>
    </source>
</evidence>
<name>A0ABS5YHK9_9ACTN</name>
<dbReference type="PANTHER" id="PTHR47178:SF5">
    <property type="entry name" value="FAD-BINDING DOMAIN-CONTAINING PROTEIN"/>
    <property type="match status" value="1"/>
</dbReference>
<accession>A0ABS5YHK9</accession>
<protein>
    <submittedName>
        <fullName evidence="6">FAD-dependent monooxygenase</fullName>
    </submittedName>
</protein>
<evidence type="ECO:0000256" key="1">
    <source>
        <dbReference type="ARBA" id="ARBA00022630"/>
    </source>
</evidence>
<keyword evidence="2" id="KW-0274">FAD</keyword>
<dbReference type="InterPro" id="IPR036188">
    <property type="entry name" value="FAD/NAD-bd_sf"/>
</dbReference>
<dbReference type="GO" id="GO:0004497">
    <property type="term" value="F:monooxygenase activity"/>
    <property type="evidence" value="ECO:0007669"/>
    <property type="project" value="UniProtKB-KW"/>
</dbReference>
<keyword evidence="7" id="KW-1185">Reference proteome</keyword>
<feature type="domain" description="FAD-binding" evidence="5">
    <location>
        <begin position="298"/>
        <end position="334"/>
    </location>
</feature>
<organism evidence="6 7">
    <name type="scientific">Paractinoplanes bogorensis</name>
    <dbReference type="NCBI Taxonomy" id="1610840"/>
    <lineage>
        <taxon>Bacteria</taxon>
        <taxon>Bacillati</taxon>
        <taxon>Actinomycetota</taxon>
        <taxon>Actinomycetes</taxon>
        <taxon>Micromonosporales</taxon>
        <taxon>Micromonosporaceae</taxon>
        <taxon>Paractinoplanes</taxon>
    </lineage>
</organism>
<dbReference type="Pfam" id="PF01494">
    <property type="entry name" value="FAD_binding_3"/>
    <property type="match status" value="2"/>
</dbReference>
<dbReference type="Proteomes" id="UP001519654">
    <property type="component" value="Unassembled WGS sequence"/>
</dbReference>
<evidence type="ECO:0000259" key="5">
    <source>
        <dbReference type="Pfam" id="PF01494"/>
    </source>
</evidence>
<dbReference type="PANTHER" id="PTHR47178">
    <property type="entry name" value="MONOOXYGENASE, FAD-BINDING"/>
    <property type="match status" value="1"/>
</dbReference>
<evidence type="ECO:0000256" key="4">
    <source>
        <dbReference type="ARBA" id="ARBA00023033"/>
    </source>
</evidence>
<evidence type="ECO:0000313" key="7">
    <source>
        <dbReference type="Proteomes" id="UP001519654"/>
    </source>
</evidence>
<dbReference type="InterPro" id="IPR002938">
    <property type="entry name" value="FAD-bd"/>
</dbReference>
<feature type="domain" description="FAD-binding" evidence="5">
    <location>
        <begin position="2"/>
        <end position="173"/>
    </location>
</feature>
<dbReference type="RefSeq" id="WP_215784438.1">
    <property type="nucleotide sequence ID" value="NZ_JAHKKG010000001.1"/>
</dbReference>
<keyword evidence="3" id="KW-0560">Oxidoreductase</keyword>
<dbReference type="PRINTS" id="PR00420">
    <property type="entry name" value="RNGMNOXGNASE"/>
</dbReference>
<evidence type="ECO:0000256" key="2">
    <source>
        <dbReference type="ARBA" id="ARBA00022827"/>
    </source>
</evidence>
<sequence>MRVLIIGAGLGGLTLLHGLRGAGIDAQVYERSPRDGGQPASYGIHLDADGLRALHHCLPAANWKQIDADGVPAPMIVRFHDPRGSVLATVDKRFPVNATDPVTKRRAVNRDDLRAALLLGTEPAVHWDKEFDHYELTGSGVRAHFADGTHADGDLLIGADGSNSRVRRQRLPELRRQELGILNIAGRTSLTGDLATRLPGELTDGGINNVVPAGRGWLFLSTWAAGADRTIVWAWAAATSSYPAGVGDLDGARLKSLVLDRVRGWAPHLRAVVEATDPGTVGTVPLRTMPTLPDWDPSAVTLLGDAVHNMTPMAGIGANTALRDADQLRQALTAGDDPVRAVGRYETAMRAYANRALALSTRNARNATLAGPANRAVFRSLLRLGQRVPRLRQKMFGPTVR</sequence>
<keyword evidence="1" id="KW-0285">Flavoprotein</keyword>
<comment type="caution">
    <text evidence="6">The sequence shown here is derived from an EMBL/GenBank/DDBJ whole genome shotgun (WGS) entry which is preliminary data.</text>
</comment>
<keyword evidence="4 6" id="KW-0503">Monooxygenase</keyword>
<dbReference type="EMBL" id="JAHKKG010000001">
    <property type="protein sequence ID" value="MBU2662496.1"/>
    <property type="molecule type" value="Genomic_DNA"/>
</dbReference>